<keyword evidence="1" id="KW-1133">Transmembrane helix</keyword>
<organism evidence="2 3">
    <name type="scientific">Candidatus Thermochlorobacter aerophilus</name>
    <dbReference type="NCBI Taxonomy" id="1868324"/>
    <lineage>
        <taxon>Bacteria</taxon>
        <taxon>Pseudomonadati</taxon>
        <taxon>Chlorobiota</taxon>
        <taxon>Chlorobiia</taxon>
        <taxon>Chlorobiales</taxon>
        <taxon>Candidatus Thermochlorobacteriaceae</taxon>
        <taxon>Candidatus Thermochlorobacter</taxon>
    </lineage>
</organism>
<dbReference type="Proteomes" id="UP000266389">
    <property type="component" value="Unassembled WGS sequence"/>
</dbReference>
<dbReference type="AlphaFoldDB" id="A0A395M070"/>
<name>A0A395M070_9BACT</name>
<gene>
    <name evidence="2" type="ORF">D0433_06830</name>
</gene>
<feature type="transmembrane region" description="Helical" evidence="1">
    <location>
        <begin position="54"/>
        <end position="75"/>
    </location>
</feature>
<keyword evidence="1" id="KW-0472">Membrane</keyword>
<feature type="transmembrane region" description="Helical" evidence="1">
    <location>
        <begin position="21"/>
        <end position="42"/>
    </location>
</feature>
<sequence length="93" mass="10173">MSITDDVRKSIREAGEAHRKSATYMTVGIQIVVAFVLFVFGGYKLDSALNTTPIFLLVGVVLALIAMFTVLWRLAAPSSTRPVSETQQKKTAQ</sequence>
<comment type="caution">
    <text evidence="2">The sequence shown here is derived from an EMBL/GenBank/DDBJ whole genome shotgun (WGS) entry which is preliminary data.</text>
</comment>
<accession>A0A395M070</accession>
<protein>
    <submittedName>
        <fullName evidence="2">AtpZ/AtpI family protein</fullName>
    </submittedName>
</protein>
<evidence type="ECO:0000256" key="1">
    <source>
        <dbReference type="SAM" id="Phobius"/>
    </source>
</evidence>
<evidence type="ECO:0000313" key="2">
    <source>
        <dbReference type="EMBL" id="RFM24179.1"/>
    </source>
</evidence>
<proteinExistence type="predicted"/>
<dbReference type="Pfam" id="PF09527">
    <property type="entry name" value="ATPase_gene1"/>
    <property type="match status" value="1"/>
</dbReference>
<dbReference type="EMBL" id="PHFL01000045">
    <property type="protein sequence ID" value="RFM24179.1"/>
    <property type="molecule type" value="Genomic_DNA"/>
</dbReference>
<evidence type="ECO:0000313" key="3">
    <source>
        <dbReference type="Proteomes" id="UP000266389"/>
    </source>
</evidence>
<dbReference type="InterPro" id="IPR032820">
    <property type="entry name" value="ATPase_put"/>
</dbReference>
<keyword evidence="1" id="KW-0812">Transmembrane</keyword>
<reference evidence="2 3" key="1">
    <citation type="journal article" date="2011" name="ISME J.">
        <title>Community ecology of hot spring cyanobacterial mats: predominant populations and their functional potential.</title>
        <authorList>
            <person name="Klatt C.G."/>
            <person name="Wood J.M."/>
            <person name="Rusch D.B."/>
            <person name="Bateson M.M."/>
            <person name="Hamamura N."/>
            <person name="Heidelberg J.F."/>
            <person name="Grossman A.R."/>
            <person name="Bhaya D."/>
            <person name="Cohan F.M."/>
            <person name="Kuhl M."/>
            <person name="Bryant D.A."/>
            <person name="Ward D.M."/>
        </authorList>
    </citation>
    <scope>NUCLEOTIDE SEQUENCE [LARGE SCALE GENOMIC DNA]</scope>
    <source>
        <strain evidence="2">OS</strain>
    </source>
</reference>